<proteinExistence type="predicted"/>
<name>A0A1E3HT36_9TREE</name>
<protein>
    <submittedName>
        <fullName evidence="2">Uncharacterized protein</fullName>
    </submittedName>
</protein>
<dbReference type="Proteomes" id="UP000094065">
    <property type="component" value="Unassembled WGS sequence"/>
</dbReference>
<dbReference type="OrthoDB" id="2575715at2759"/>
<dbReference type="RefSeq" id="XP_018993892.1">
    <property type="nucleotide sequence ID" value="XM_019138455.1"/>
</dbReference>
<evidence type="ECO:0000313" key="3">
    <source>
        <dbReference type="Proteomes" id="UP000094065"/>
    </source>
</evidence>
<evidence type="ECO:0000313" key="2">
    <source>
        <dbReference type="EMBL" id="ODN78846.1"/>
    </source>
</evidence>
<reference evidence="2 3" key="1">
    <citation type="submission" date="2016-06" db="EMBL/GenBank/DDBJ databases">
        <title>Evolution of pathogenesis and genome organization in the Tremellales.</title>
        <authorList>
            <person name="Cuomo C."/>
            <person name="Litvintseva A."/>
            <person name="Heitman J."/>
            <person name="Chen Y."/>
            <person name="Sun S."/>
            <person name="Springer D."/>
            <person name="Dromer F."/>
            <person name="Young S."/>
            <person name="Zeng Q."/>
            <person name="Chapman S."/>
            <person name="Gujja S."/>
            <person name="Saif S."/>
            <person name="Birren B."/>
        </authorList>
    </citation>
    <scope>NUCLEOTIDE SEQUENCE [LARGE SCALE GENOMIC DNA]</scope>
    <source>
        <strain evidence="2 3">CBS 6039</strain>
    </source>
</reference>
<comment type="caution">
    <text evidence="2">The sequence shown here is derived from an EMBL/GenBank/DDBJ whole genome shotgun (WGS) entry which is preliminary data.</text>
</comment>
<feature type="compositionally biased region" description="Polar residues" evidence="1">
    <location>
        <begin position="342"/>
        <end position="357"/>
    </location>
</feature>
<feature type="region of interest" description="Disordered" evidence="1">
    <location>
        <begin position="1"/>
        <end position="121"/>
    </location>
</feature>
<feature type="compositionally biased region" description="Basic and acidic residues" evidence="1">
    <location>
        <begin position="22"/>
        <end position="32"/>
    </location>
</feature>
<keyword evidence="3" id="KW-1185">Reference proteome</keyword>
<feature type="compositionally biased region" description="Low complexity" evidence="1">
    <location>
        <begin position="194"/>
        <end position="207"/>
    </location>
</feature>
<dbReference type="AlphaFoldDB" id="A0A1E3HT36"/>
<sequence length="567" mass="62672">MDSQLDWVFHPHALQPPFPHRTKSDSELDPSRRSSGYIDPFPGRASTSAMPLIPLPEPPAPHPLANTYFPPILPSRPRPKPAAKPRLAEILLPNPPLRTSHSLPLLKPPPTPPDDDEDKPTRFRKMKRIGSGLLVKVGLKEDLEWEVVPSPAEVPGPKPVTVRAEEALKEKRRSTIPWPPSPHAQRRVSSTFGSPRPLSFPSFSSFLNTTSGGNRDSGSAEQSGSSNDHVGPARKESGSGESAMDNYLSSFPYPPTPYVGLFERRQSEEDPPIPAGHPFSPGANKPTPKQSQTPKMPSAGTWWCQATPSEIPGNASGVPPTPPSSRTPRVPLSPLSHKNRRPSSQSFPRTASPTAITQRHRHPSLPMPLTPPHSLPPLPSLAELLSLLSTLLLLREVLHIHALSSQRVLDAYRDELPGFVFRDLGRQIDRWWETWRGTLNDYGSRTSSLILSTPSPPAPPTPAPLPSQIPTKPIPPALTQDTLQETIWALEEAGQVPSFTFARMFGRGPGVRVRRMEDEEVREASRRGMREWQDGEWGLLERDRWKEVAVGYGRRGRQQGRKSSSVI</sequence>
<evidence type="ECO:0000256" key="1">
    <source>
        <dbReference type="SAM" id="MobiDB-lite"/>
    </source>
</evidence>
<organism evidence="2 3">
    <name type="scientific">Cryptococcus amylolentus CBS 6039</name>
    <dbReference type="NCBI Taxonomy" id="1295533"/>
    <lineage>
        <taxon>Eukaryota</taxon>
        <taxon>Fungi</taxon>
        <taxon>Dikarya</taxon>
        <taxon>Basidiomycota</taxon>
        <taxon>Agaricomycotina</taxon>
        <taxon>Tremellomycetes</taxon>
        <taxon>Tremellales</taxon>
        <taxon>Cryptococcaceae</taxon>
        <taxon>Cryptococcus</taxon>
    </lineage>
</organism>
<gene>
    <name evidence="2" type="ORF">L202_04389</name>
</gene>
<feature type="compositionally biased region" description="Low complexity" evidence="1">
    <location>
        <begin position="326"/>
        <end position="336"/>
    </location>
</feature>
<dbReference type="GeneID" id="30155698"/>
<feature type="region of interest" description="Disordered" evidence="1">
    <location>
        <begin position="149"/>
        <end position="365"/>
    </location>
</feature>
<feature type="compositionally biased region" description="Polar residues" evidence="1">
    <location>
        <begin position="208"/>
        <end position="228"/>
    </location>
</feature>
<dbReference type="EMBL" id="AWGJ01000006">
    <property type="protein sequence ID" value="ODN78846.1"/>
    <property type="molecule type" value="Genomic_DNA"/>
</dbReference>
<accession>A0A1E3HT36</accession>
<feature type="compositionally biased region" description="Pro residues" evidence="1">
    <location>
        <begin position="53"/>
        <end position="62"/>
    </location>
</feature>